<reference evidence="1 2" key="1">
    <citation type="submission" date="2013-11" db="EMBL/GenBank/DDBJ databases">
        <title>Metagenomic analysis of a methanogenic consortium involved in long chain n-alkane degradation.</title>
        <authorList>
            <person name="Davidova I.A."/>
            <person name="Callaghan A.V."/>
            <person name="Wawrik B."/>
            <person name="Pruitt S."/>
            <person name="Marks C."/>
            <person name="Duncan K.E."/>
            <person name="Suflita J.M."/>
        </authorList>
    </citation>
    <scope>NUCLEOTIDE SEQUENCE [LARGE SCALE GENOMIC DNA]</scope>
    <source>
        <strain evidence="1 2">SPR</strain>
    </source>
</reference>
<evidence type="ECO:0000313" key="1">
    <source>
        <dbReference type="EMBL" id="KIX12273.1"/>
    </source>
</evidence>
<dbReference type="EMBL" id="AZAC01000034">
    <property type="protein sequence ID" value="KIX12273.1"/>
    <property type="molecule type" value="Genomic_DNA"/>
</dbReference>
<dbReference type="AlphaFoldDB" id="A0A0D2HNZ5"/>
<comment type="caution">
    <text evidence="1">The sequence shown here is derived from an EMBL/GenBank/DDBJ whole genome shotgun (WGS) entry which is preliminary data.</text>
</comment>
<evidence type="ECO:0000313" key="2">
    <source>
        <dbReference type="Proteomes" id="UP000032233"/>
    </source>
</evidence>
<keyword evidence="2" id="KW-1185">Reference proteome</keyword>
<accession>A0A0D2HNZ5</accession>
<proteinExistence type="predicted"/>
<sequence length="32" mass="3286">MGVNSPKAGPLVQGLVLGIDPARLLSAGFFIF</sequence>
<dbReference type="InParanoid" id="A0A0D2HNZ5"/>
<dbReference type="Proteomes" id="UP000032233">
    <property type="component" value="Unassembled WGS sequence"/>
</dbReference>
<protein>
    <submittedName>
        <fullName evidence="1">Uncharacterized protein</fullName>
    </submittedName>
</protein>
<name>A0A0D2HNZ5_9BACT</name>
<organism evidence="1 2">
    <name type="scientific">Dethiosulfatarculus sandiegensis</name>
    <dbReference type="NCBI Taxonomy" id="1429043"/>
    <lineage>
        <taxon>Bacteria</taxon>
        <taxon>Pseudomonadati</taxon>
        <taxon>Thermodesulfobacteriota</taxon>
        <taxon>Desulfarculia</taxon>
        <taxon>Desulfarculales</taxon>
        <taxon>Desulfarculaceae</taxon>
        <taxon>Dethiosulfatarculus</taxon>
    </lineage>
</organism>
<gene>
    <name evidence="1" type="ORF">X474_19915</name>
</gene>